<dbReference type="AlphaFoldDB" id="A0A0A0ETX8"/>
<dbReference type="STRING" id="1385517.N800_06110"/>
<dbReference type="InterPro" id="IPR038186">
    <property type="entry name" value="CHAD_dom_sf"/>
</dbReference>
<feature type="domain" description="CHAD" evidence="1">
    <location>
        <begin position="8"/>
        <end position="273"/>
    </location>
</feature>
<accession>A0A0A0ETX8</accession>
<comment type="caution">
    <text evidence="2">The sequence shown here is derived from an EMBL/GenBank/DDBJ whole genome shotgun (WGS) entry which is preliminary data.</text>
</comment>
<reference evidence="2 3" key="1">
    <citation type="submission" date="2013-08" db="EMBL/GenBank/DDBJ databases">
        <title>Genome sequencing of Lysobacter.</title>
        <authorList>
            <person name="Zhang S."/>
            <person name="Wang G."/>
        </authorList>
    </citation>
    <scope>NUCLEOTIDE SEQUENCE [LARGE SCALE GENOMIC DNA]</scope>
    <source>
        <strain evidence="2 3">GH1-9</strain>
    </source>
</reference>
<organism evidence="2 3">
    <name type="scientific">Lysobacter daejeonensis GH1-9</name>
    <dbReference type="NCBI Taxonomy" id="1385517"/>
    <lineage>
        <taxon>Bacteria</taxon>
        <taxon>Pseudomonadati</taxon>
        <taxon>Pseudomonadota</taxon>
        <taxon>Gammaproteobacteria</taxon>
        <taxon>Lysobacterales</taxon>
        <taxon>Lysobacteraceae</taxon>
        <taxon>Aerolutibacter</taxon>
    </lineage>
</organism>
<sequence length="273" mass="30130">MHEASTDAGSLGAALRDYGVAELTLAQEHLALRGGSVHDGIHQARKAIRRARAMLALAGAALGPGSDFVDRGLRRANRRLSPLRDAQALVEVLDRLDTKARNDETRALLAHARHVAVRRRAAFAREAAFKLILHEQCSVLAVLQAALQGLPWEAVTAPGLTAAMGRTSHRADALRERAMTHDHAEDWHRWRRCMRRLSQQHRAAVAAGLVVPQSEFDKHLTEQLGVLQDLSLLIAHCQGESPFSSATRVALRAFAERSLARQRKRIRSVLPRD</sequence>
<dbReference type="PANTHER" id="PTHR39339:SF1">
    <property type="entry name" value="CHAD DOMAIN-CONTAINING PROTEIN"/>
    <property type="match status" value="1"/>
</dbReference>
<dbReference type="EMBL" id="AVPU01000022">
    <property type="protein sequence ID" value="KGM53700.1"/>
    <property type="molecule type" value="Genomic_DNA"/>
</dbReference>
<gene>
    <name evidence="2" type="ORF">N800_06110</name>
</gene>
<protein>
    <recommendedName>
        <fullName evidence="1">CHAD domain-containing protein</fullName>
    </recommendedName>
</protein>
<proteinExistence type="predicted"/>
<dbReference type="PANTHER" id="PTHR39339">
    <property type="entry name" value="SLR1444 PROTEIN"/>
    <property type="match status" value="1"/>
</dbReference>
<dbReference type="PROSITE" id="PS51708">
    <property type="entry name" value="CHAD"/>
    <property type="match status" value="1"/>
</dbReference>
<keyword evidence="3" id="KW-1185">Reference proteome</keyword>
<dbReference type="Pfam" id="PF05235">
    <property type="entry name" value="CHAD"/>
    <property type="match status" value="1"/>
</dbReference>
<dbReference type="InterPro" id="IPR007899">
    <property type="entry name" value="CHAD_dom"/>
</dbReference>
<dbReference type="SMART" id="SM00880">
    <property type="entry name" value="CHAD"/>
    <property type="match status" value="1"/>
</dbReference>
<dbReference type="Gene3D" id="1.40.20.10">
    <property type="entry name" value="CHAD domain"/>
    <property type="match status" value="1"/>
</dbReference>
<evidence type="ECO:0000259" key="1">
    <source>
        <dbReference type="PROSITE" id="PS51708"/>
    </source>
</evidence>
<evidence type="ECO:0000313" key="2">
    <source>
        <dbReference type="EMBL" id="KGM53700.1"/>
    </source>
</evidence>
<dbReference type="Proteomes" id="UP000029998">
    <property type="component" value="Unassembled WGS sequence"/>
</dbReference>
<evidence type="ECO:0000313" key="3">
    <source>
        <dbReference type="Proteomes" id="UP000029998"/>
    </source>
</evidence>
<name>A0A0A0ETX8_9GAMM</name>